<dbReference type="Proteomes" id="UP001218188">
    <property type="component" value="Unassembled WGS sequence"/>
</dbReference>
<keyword evidence="2" id="KW-1185">Reference proteome</keyword>
<evidence type="ECO:0000313" key="2">
    <source>
        <dbReference type="Proteomes" id="UP001218188"/>
    </source>
</evidence>
<sequence>MRAAKNAYHSAIRREKRAHWREYIVTLPRCNLYKAAKYALNPKASSSSSRTPDLVDANGNVASTPVEKAAFFHSKFFPPTPNAPVLPPTAHPAPHSAPTFTVDHVFKAISKMSPWKAPGPTGIPNVAISSARTIVAPALHHILEAGMRLSYFPRAWRIFITATSRKPGKSDYTTPGAFRPIAEEEGFGKVLESCLADWLSGFAEATGLLSPNQFGG</sequence>
<evidence type="ECO:0008006" key="3">
    <source>
        <dbReference type="Google" id="ProtNLM"/>
    </source>
</evidence>
<dbReference type="EMBL" id="JARJCM010000071">
    <property type="protein sequence ID" value="KAJ7032642.1"/>
    <property type="molecule type" value="Genomic_DNA"/>
</dbReference>
<accession>A0AAD6SSJ1</accession>
<reference evidence="1" key="1">
    <citation type="submission" date="2023-03" db="EMBL/GenBank/DDBJ databases">
        <title>Massive genome expansion in bonnet fungi (Mycena s.s.) driven by repeated elements and novel gene families across ecological guilds.</title>
        <authorList>
            <consortium name="Lawrence Berkeley National Laboratory"/>
            <person name="Harder C.B."/>
            <person name="Miyauchi S."/>
            <person name="Viragh M."/>
            <person name="Kuo A."/>
            <person name="Thoen E."/>
            <person name="Andreopoulos B."/>
            <person name="Lu D."/>
            <person name="Skrede I."/>
            <person name="Drula E."/>
            <person name="Henrissat B."/>
            <person name="Morin E."/>
            <person name="Kohler A."/>
            <person name="Barry K."/>
            <person name="LaButti K."/>
            <person name="Morin E."/>
            <person name="Salamov A."/>
            <person name="Lipzen A."/>
            <person name="Mereny Z."/>
            <person name="Hegedus B."/>
            <person name="Baldrian P."/>
            <person name="Stursova M."/>
            <person name="Weitz H."/>
            <person name="Taylor A."/>
            <person name="Grigoriev I.V."/>
            <person name="Nagy L.G."/>
            <person name="Martin F."/>
            <person name="Kauserud H."/>
        </authorList>
    </citation>
    <scope>NUCLEOTIDE SEQUENCE</scope>
    <source>
        <strain evidence="1">CBHHK200</strain>
    </source>
</reference>
<comment type="caution">
    <text evidence="1">The sequence shown here is derived from an EMBL/GenBank/DDBJ whole genome shotgun (WGS) entry which is preliminary data.</text>
</comment>
<name>A0AAD6SSJ1_9AGAR</name>
<organism evidence="1 2">
    <name type="scientific">Mycena alexandri</name>
    <dbReference type="NCBI Taxonomy" id="1745969"/>
    <lineage>
        <taxon>Eukaryota</taxon>
        <taxon>Fungi</taxon>
        <taxon>Dikarya</taxon>
        <taxon>Basidiomycota</taxon>
        <taxon>Agaricomycotina</taxon>
        <taxon>Agaricomycetes</taxon>
        <taxon>Agaricomycetidae</taxon>
        <taxon>Agaricales</taxon>
        <taxon>Marasmiineae</taxon>
        <taxon>Mycenaceae</taxon>
        <taxon>Mycena</taxon>
    </lineage>
</organism>
<protein>
    <recommendedName>
        <fullName evidence="3">Reverse transcriptase</fullName>
    </recommendedName>
</protein>
<proteinExistence type="predicted"/>
<dbReference type="PANTHER" id="PTHR33481:SF1">
    <property type="entry name" value="ENDONUCLEASE_EXONUCLEASE_PHOSPHATASE DOMAIN-CONTAINING PROTEIN-RELATED"/>
    <property type="match status" value="1"/>
</dbReference>
<gene>
    <name evidence="1" type="ORF">C8F04DRAFT_958661</name>
</gene>
<dbReference type="AlphaFoldDB" id="A0AAD6SSJ1"/>
<feature type="non-terminal residue" evidence="1">
    <location>
        <position position="216"/>
    </location>
</feature>
<dbReference type="PANTHER" id="PTHR33481">
    <property type="entry name" value="REVERSE TRANSCRIPTASE"/>
    <property type="match status" value="1"/>
</dbReference>
<evidence type="ECO:0000313" key="1">
    <source>
        <dbReference type="EMBL" id="KAJ7032642.1"/>
    </source>
</evidence>